<evidence type="ECO:0000313" key="3">
    <source>
        <dbReference type="Proteomes" id="UP000762676"/>
    </source>
</evidence>
<feature type="compositionally biased region" description="Basic and acidic residues" evidence="1">
    <location>
        <begin position="9"/>
        <end position="24"/>
    </location>
</feature>
<evidence type="ECO:0000256" key="1">
    <source>
        <dbReference type="SAM" id="MobiDB-lite"/>
    </source>
</evidence>
<gene>
    <name evidence="2" type="ORF">ElyMa_002231500</name>
</gene>
<keyword evidence="3" id="KW-1185">Reference proteome</keyword>
<organism evidence="2 3">
    <name type="scientific">Elysia marginata</name>
    <dbReference type="NCBI Taxonomy" id="1093978"/>
    <lineage>
        <taxon>Eukaryota</taxon>
        <taxon>Metazoa</taxon>
        <taxon>Spiralia</taxon>
        <taxon>Lophotrochozoa</taxon>
        <taxon>Mollusca</taxon>
        <taxon>Gastropoda</taxon>
        <taxon>Heterobranchia</taxon>
        <taxon>Euthyneura</taxon>
        <taxon>Panpulmonata</taxon>
        <taxon>Sacoglossa</taxon>
        <taxon>Placobranchoidea</taxon>
        <taxon>Plakobranchidae</taxon>
        <taxon>Elysia</taxon>
    </lineage>
</organism>
<proteinExistence type="predicted"/>
<comment type="caution">
    <text evidence="2">The sequence shown here is derived from an EMBL/GenBank/DDBJ whole genome shotgun (WGS) entry which is preliminary data.</text>
</comment>
<evidence type="ECO:0000313" key="2">
    <source>
        <dbReference type="EMBL" id="GFR77211.1"/>
    </source>
</evidence>
<accession>A0AAV4FY26</accession>
<sequence length="84" mass="9522">MNKSFTRILDNKVARQHEKQRVMDQGKPGANGAANTSEKVGVDWPHSKKTDVTHLITGLKMEPPREKEERSTLQQLEVNIEAEL</sequence>
<feature type="region of interest" description="Disordered" evidence="1">
    <location>
        <begin position="1"/>
        <end position="49"/>
    </location>
</feature>
<protein>
    <submittedName>
        <fullName evidence="2">Uncharacterized protein</fullName>
    </submittedName>
</protein>
<dbReference type="Proteomes" id="UP000762676">
    <property type="component" value="Unassembled WGS sequence"/>
</dbReference>
<dbReference type="AlphaFoldDB" id="A0AAV4FY26"/>
<dbReference type="EMBL" id="BMAT01004629">
    <property type="protein sequence ID" value="GFR77211.1"/>
    <property type="molecule type" value="Genomic_DNA"/>
</dbReference>
<name>A0AAV4FY26_9GAST</name>
<reference evidence="2 3" key="1">
    <citation type="journal article" date="2021" name="Elife">
        <title>Chloroplast acquisition without the gene transfer in kleptoplastic sea slugs, Plakobranchus ocellatus.</title>
        <authorList>
            <person name="Maeda T."/>
            <person name="Takahashi S."/>
            <person name="Yoshida T."/>
            <person name="Shimamura S."/>
            <person name="Takaki Y."/>
            <person name="Nagai Y."/>
            <person name="Toyoda A."/>
            <person name="Suzuki Y."/>
            <person name="Arimoto A."/>
            <person name="Ishii H."/>
            <person name="Satoh N."/>
            <person name="Nishiyama T."/>
            <person name="Hasebe M."/>
            <person name="Maruyama T."/>
            <person name="Minagawa J."/>
            <person name="Obokata J."/>
            <person name="Shigenobu S."/>
        </authorList>
    </citation>
    <scope>NUCLEOTIDE SEQUENCE [LARGE SCALE GENOMIC DNA]</scope>
</reference>